<accession>A0A7S0DAK4</accession>
<protein>
    <recommendedName>
        <fullName evidence="3">TLDc domain-containing protein</fullName>
    </recommendedName>
</protein>
<keyword evidence="2" id="KW-0812">Transmembrane</keyword>
<evidence type="ECO:0000313" key="4">
    <source>
        <dbReference type="EMBL" id="CAD8448861.1"/>
    </source>
</evidence>
<keyword evidence="2" id="KW-1133">Transmembrane helix</keyword>
<dbReference type="SMART" id="SM00584">
    <property type="entry name" value="TLDc"/>
    <property type="match status" value="1"/>
</dbReference>
<evidence type="ECO:0000256" key="1">
    <source>
        <dbReference type="SAM" id="MobiDB-lite"/>
    </source>
</evidence>
<reference evidence="4" key="1">
    <citation type="submission" date="2021-01" db="EMBL/GenBank/DDBJ databases">
        <authorList>
            <person name="Corre E."/>
            <person name="Pelletier E."/>
            <person name="Niang G."/>
            <person name="Scheremetjew M."/>
            <person name="Finn R."/>
            <person name="Kale V."/>
            <person name="Holt S."/>
            <person name="Cochrane G."/>
            <person name="Meng A."/>
            <person name="Brown T."/>
            <person name="Cohen L."/>
        </authorList>
    </citation>
    <scope>NUCLEOTIDE SEQUENCE</scope>
    <source>
        <strain evidence="4">CCMP2058</strain>
    </source>
</reference>
<organism evidence="4">
    <name type="scientific">Amorphochlora amoebiformis</name>
    <dbReference type="NCBI Taxonomy" id="1561963"/>
    <lineage>
        <taxon>Eukaryota</taxon>
        <taxon>Sar</taxon>
        <taxon>Rhizaria</taxon>
        <taxon>Cercozoa</taxon>
        <taxon>Chlorarachniophyceae</taxon>
        <taxon>Amorphochlora</taxon>
    </lineage>
</organism>
<dbReference type="EMBL" id="HBEM01014150">
    <property type="protein sequence ID" value="CAD8448861.1"/>
    <property type="molecule type" value="Transcribed_RNA"/>
</dbReference>
<dbReference type="AlphaFoldDB" id="A0A7S0DAK4"/>
<evidence type="ECO:0000256" key="2">
    <source>
        <dbReference type="SAM" id="Phobius"/>
    </source>
</evidence>
<keyword evidence="2" id="KW-0472">Membrane</keyword>
<feature type="transmembrane region" description="Helical" evidence="2">
    <location>
        <begin position="92"/>
        <end position="109"/>
    </location>
</feature>
<feature type="compositionally biased region" description="Polar residues" evidence="1">
    <location>
        <begin position="40"/>
        <end position="51"/>
    </location>
</feature>
<sequence length="397" mass="43800">MDSVDLELQRMLYARLLVLWLVIFVIHAVGRDEDPPPGSLNAQESENSTQIDLPAPTKPEPIATLEQAQPKPEQIKAKEERPGRFAPENNNLIWYFVVVLGFGIIAIRNRKQVASLSNMAKPGYHKLASAVDSARTIPMSVYSKVSIYLPNFSRSGASGEGGVDGTSRIPKIRAAVAKFLSYLPTSLPFSRTVSNGEALLGRKCSDSDIELVPMTYEYTPQLLNYRISPILSKPVAKELVQYVPPALQMDDLKLLYSSNEHGALLSTLFDKATGQGPAILIVKDESNAVFGAFSPESWRRGSFGNGQSFVFTVSPQVEIYKWDRGRNTHFFNASHNHIGIGGPKAAIWLDSKLRSGLTEDCNTFLSPPLSKSCNFDCYGVELWGFVIPESVLPSSYR</sequence>
<feature type="region of interest" description="Disordered" evidence="1">
    <location>
        <begin position="35"/>
        <end position="58"/>
    </location>
</feature>
<proteinExistence type="predicted"/>
<dbReference type="PANTHER" id="PTHR23354">
    <property type="entry name" value="NUCLEOLAR PROTEIN 7/ESTROGEN RECEPTOR COACTIVATOR-RELATED"/>
    <property type="match status" value="1"/>
</dbReference>
<dbReference type="PROSITE" id="PS51886">
    <property type="entry name" value="TLDC"/>
    <property type="match status" value="1"/>
</dbReference>
<feature type="domain" description="TLDc" evidence="3">
    <location>
        <begin position="229"/>
        <end position="386"/>
    </location>
</feature>
<name>A0A7S0DAK4_9EUKA</name>
<gene>
    <name evidence="4" type="ORF">LAMO00422_LOCUS9738</name>
</gene>
<evidence type="ECO:0000259" key="3">
    <source>
        <dbReference type="PROSITE" id="PS51886"/>
    </source>
</evidence>
<feature type="transmembrane region" description="Helical" evidence="2">
    <location>
        <begin position="12"/>
        <end position="30"/>
    </location>
</feature>
<dbReference type="Pfam" id="PF07534">
    <property type="entry name" value="TLD"/>
    <property type="match status" value="1"/>
</dbReference>
<dbReference type="InterPro" id="IPR006571">
    <property type="entry name" value="TLDc_dom"/>
</dbReference>